<evidence type="ECO:0000256" key="1">
    <source>
        <dbReference type="SAM" id="MobiDB-lite"/>
    </source>
</evidence>
<organism evidence="2 3">
    <name type="scientific">Clathrospora elynae</name>
    <dbReference type="NCBI Taxonomy" id="706981"/>
    <lineage>
        <taxon>Eukaryota</taxon>
        <taxon>Fungi</taxon>
        <taxon>Dikarya</taxon>
        <taxon>Ascomycota</taxon>
        <taxon>Pezizomycotina</taxon>
        <taxon>Dothideomycetes</taxon>
        <taxon>Pleosporomycetidae</taxon>
        <taxon>Pleosporales</taxon>
        <taxon>Diademaceae</taxon>
        <taxon>Clathrospora</taxon>
    </lineage>
</organism>
<reference evidence="2" key="1">
    <citation type="journal article" date="2020" name="Stud. Mycol.">
        <title>101 Dothideomycetes genomes: a test case for predicting lifestyles and emergence of pathogens.</title>
        <authorList>
            <person name="Haridas S."/>
            <person name="Albert R."/>
            <person name="Binder M."/>
            <person name="Bloem J."/>
            <person name="Labutti K."/>
            <person name="Salamov A."/>
            <person name="Andreopoulos B."/>
            <person name="Baker S."/>
            <person name="Barry K."/>
            <person name="Bills G."/>
            <person name="Bluhm B."/>
            <person name="Cannon C."/>
            <person name="Castanera R."/>
            <person name="Culley D."/>
            <person name="Daum C."/>
            <person name="Ezra D."/>
            <person name="Gonzalez J."/>
            <person name="Henrissat B."/>
            <person name="Kuo A."/>
            <person name="Liang C."/>
            <person name="Lipzen A."/>
            <person name="Lutzoni F."/>
            <person name="Magnuson J."/>
            <person name="Mondo S."/>
            <person name="Nolan M."/>
            <person name="Ohm R."/>
            <person name="Pangilinan J."/>
            <person name="Park H.-J."/>
            <person name="Ramirez L."/>
            <person name="Alfaro M."/>
            <person name="Sun H."/>
            <person name="Tritt A."/>
            <person name="Yoshinaga Y."/>
            <person name="Zwiers L.-H."/>
            <person name="Turgeon B."/>
            <person name="Goodwin S."/>
            <person name="Spatafora J."/>
            <person name="Crous P."/>
            <person name="Grigoriev I."/>
        </authorList>
    </citation>
    <scope>NUCLEOTIDE SEQUENCE</scope>
    <source>
        <strain evidence="2">CBS 161.51</strain>
    </source>
</reference>
<accession>A0A6A5S698</accession>
<feature type="region of interest" description="Disordered" evidence="1">
    <location>
        <begin position="1"/>
        <end position="38"/>
    </location>
</feature>
<dbReference type="Proteomes" id="UP000800038">
    <property type="component" value="Unassembled WGS sequence"/>
</dbReference>
<keyword evidence="3" id="KW-1185">Reference proteome</keyword>
<name>A0A6A5S698_9PLEO</name>
<dbReference type="OrthoDB" id="3676762at2759"/>
<evidence type="ECO:0000313" key="2">
    <source>
        <dbReference type="EMBL" id="KAF1935130.1"/>
    </source>
</evidence>
<dbReference type="AlphaFoldDB" id="A0A6A5S698"/>
<gene>
    <name evidence="2" type="ORF">EJ02DRAFT_428708</name>
</gene>
<sequence length="146" mass="16158">MSEELNAQDLGEGEDDDENADEDADEGDAEDKTLQKKLKGFRREGRALQTSYEDKQTETLFGFISGTEFGINLLVDDGWITAALDKQEWECNFVVPIIFPTLQRLAATGAKVKIRLEDGGCELAVADGGGTLEDFKRQFEKVGSFK</sequence>
<proteinExistence type="predicted"/>
<evidence type="ECO:0000313" key="3">
    <source>
        <dbReference type="Proteomes" id="UP000800038"/>
    </source>
</evidence>
<protein>
    <submittedName>
        <fullName evidence="2">Uncharacterized protein</fullName>
    </submittedName>
</protein>
<feature type="compositionally biased region" description="Acidic residues" evidence="1">
    <location>
        <begin position="11"/>
        <end position="29"/>
    </location>
</feature>
<dbReference type="EMBL" id="ML976309">
    <property type="protein sequence ID" value="KAF1935130.1"/>
    <property type="molecule type" value="Genomic_DNA"/>
</dbReference>